<sequence length="34" mass="4002">MCSQTKLLISQQPPLPLQGIPNFDYNFWKYTITD</sequence>
<organism evidence="1">
    <name type="scientific">Anguilla anguilla</name>
    <name type="common">European freshwater eel</name>
    <name type="synonym">Muraena anguilla</name>
    <dbReference type="NCBI Taxonomy" id="7936"/>
    <lineage>
        <taxon>Eukaryota</taxon>
        <taxon>Metazoa</taxon>
        <taxon>Chordata</taxon>
        <taxon>Craniata</taxon>
        <taxon>Vertebrata</taxon>
        <taxon>Euteleostomi</taxon>
        <taxon>Actinopterygii</taxon>
        <taxon>Neopterygii</taxon>
        <taxon>Teleostei</taxon>
        <taxon>Anguilliformes</taxon>
        <taxon>Anguillidae</taxon>
        <taxon>Anguilla</taxon>
    </lineage>
</organism>
<proteinExistence type="predicted"/>
<protein>
    <submittedName>
        <fullName evidence="1">Uncharacterized protein</fullName>
    </submittedName>
</protein>
<name>A0A0E9RP90_ANGAN</name>
<reference evidence="1" key="1">
    <citation type="submission" date="2014-11" db="EMBL/GenBank/DDBJ databases">
        <authorList>
            <person name="Amaro Gonzalez C."/>
        </authorList>
    </citation>
    <scope>NUCLEOTIDE SEQUENCE</scope>
</reference>
<accession>A0A0E9RP90</accession>
<dbReference type="EMBL" id="GBXM01077678">
    <property type="protein sequence ID" value="JAH30899.1"/>
    <property type="molecule type" value="Transcribed_RNA"/>
</dbReference>
<dbReference type="AlphaFoldDB" id="A0A0E9RP90"/>
<evidence type="ECO:0000313" key="1">
    <source>
        <dbReference type="EMBL" id="JAH30899.1"/>
    </source>
</evidence>
<reference evidence="1" key="2">
    <citation type="journal article" date="2015" name="Fish Shellfish Immunol.">
        <title>Early steps in the European eel (Anguilla anguilla)-Vibrio vulnificus interaction in the gills: Role of the RtxA13 toxin.</title>
        <authorList>
            <person name="Callol A."/>
            <person name="Pajuelo D."/>
            <person name="Ebbesson L."/>
            <person name="Teles M."/>
            <person name="MacKenzie S."/>
            <person name="Amaro C."/>
        </authorList>
    </citation>
    <scope>NUCLEOTIDE SEQUENCE</scope>
</reference>